<dbReference type="OrthoDB" id="5552562at2759"/>
<evidence type="ECO:0000256" key="1">
    <source>
        <dbReference type="SAM" id="MobiDB-lite"/>
    </source>
</evidence>
<comment type="caution">
    <text evidence="2">The sequence shown here is derived from an EMBL/GenBank/DDBJ whole genome shotgun (WGS) entry which is preliminary data.</text>
</comment>
<organism evidence="2 3">
    <name type="scientific">Puccinia sorghi</name>
    <dbReference type="NCBI Taxonomy" id="27349"/>
    <lineage>
        <taxon>Eukaryota</taxon>
        <taxon>Fungi</taxon>
        <taxon>Dikarya</taxon>
        <taxon>Basidiomycota</taxon>
        <taxon>Pucciniomycotina</taxon>
        <taxon>Pucciniomycetes</taxon>
        <taxon>Pucciniales</taxon>
        <taxon>Pucciniaceae</taxon>
        <taxon>Puccinia</taxon>
    </lineage>
</organism>
<feature type="compositionally biased region" description="Low complexity" evidence="1">
    <location>
        <begin position="107"/>
        <end position="120"/>
    </location>
</feature>
<protein>
    <submittedName>
        <fullName evidence="2">Uncharacterized protein</fullName>
    </submittedName>
</protein>
<name>A0A0L6UZB1_9BASI</name>
<accession>A0A0L6UZB1</accession>
<evidence type="ECO:0000313" key="2">
    <source>
        <dbReference type="EMBL" id="KNZ53871.1"/>
    </source>
</evidence>
<dbReference type="AlphaFoldDB" id="A0A0L6UZB1"/>
<dbReference type="VEuPathDB" id="FungiDB:VP01_3113g2"/>
<feature type="region of interest" description="Disordered" evidence="1">
    <location>
        <begin position="94"/>
        <end position="120"/>
    </location>
</feature>
<dbReference type="EMBL" id="LAVV01008073">
    <property type="protein sequence ID" value="KNZ53871.1"/>
    <property type="molecule type" value="Genomic_DNA"/>
</dbReference>
<dbReference type="Proteomes" id="UP000037035">
    <property type="component" value="Unassembled WGS sequence"/>
</dbReference>
<proteinExistence type="predicted"/>
<reference evidence="2 3" key="1">
    <citation type="submission" date="2015-08" db="EMBL/GenBank/DDBJ databases">
        <title>Next Generation Sequencing and Analysis of the Genome of Puccinia sorghi L Schw, the Causal Agent of Maize Common Rust.</title>
        <authorList>
            <person name="Rochi L."/>
            <person name="Burguener G."/>
            <person name="Darino M."/>
            <person name="Turjanski A."/>
            <person name="Kreff E."/>
            <person name="Dieguez M.J."/>
            <person name="Sacco F."/>
        </authorList>
    </citation>
    <scope>NUCLEOTIDE SEQUENCE [LARGE SCALE GENOMIC DNA]</scope>
    <source>
        <strain evidence="2 3">RO10H11247</strain>
    </source>
</reference>
<feature type="compositionally biased region" description="Polar residues" evidence="1">
    <location>
        <begin position="1"/>
        <end position="24"/>
    </location>
</feature>
<keyword evidence="3" id="KW-1185">Reference proteome</keyword>
<evidence type="ECO:0000313" key="3">
    <source>
        <dbReference type="Proteomes" id="UP000037035"/>
    </source>
</evidence>
<gene>
    <name evidence="2" type="ORF">VP01_3113g2</name>
</gene>
<feature type="region of interest" description="Disordered" evidence="1">
    <location>
        <begin position="1"/>
        <end position="26"/>
    </location>
</feature>
<sequence>MSQCRVPTASSTISGPASSITTAGTVPRWPCGTSARLEPCQPFNQHTRTVGWANTLLMSLYQHGLKEKIQLSVVMRNIEFDSLQLMQAMPQKVGQTIEGIQKDHSSPHPQYQSQSPRPQP</sequence>